<keyword evidence="2" id="KW-1185">Reference proteome</keyword>
<organism evidence="1 2">
    <name type="scientific">Paractinoplanes deccanensis</name>
    <dbReference type="NCBI Taxonomy" id="113561"/>
    <lineage>
        <taxon>Bacteria</taxon>
        <taxon>Bacillati</taxon>
        <taxon>Actinomycetota</taxon>
        <taxon>Actinomycetes</taxon>
        <taxon>Micromonosporales</taxon>
        <taxon>Micromonosporaceae</taxon>
        <taxon>Paractinoplanes</taxon>
    </lineage>
</organism>
<gene>
    <name evidence="1" type="ORF">Ade02nite_12490</name>
</gene>
<proteinExistence type="predicted"/>
<accession>A0ABQ3XXZ8</accession>
<name>A0ABQ3XXZ8_9ACTN</name>
<comment type="caution">
    <text evidence="1">The sequence shown here is derived from an EMBL/GenBank/DDBJ whole genome shotgun (WGS) entry which is preliminary data.</text>
</comment>
<dbReference type="Proteomes" id="UP000609879">
    <property type="component" value="Unassembled WGS sequence"/>
</dbReference>
<sequence length="83" mass="8780">MSPARRGYPGNPARIEVDMASHEMVCEAENAHEVLFVCTDDACGRRVVVGKARPGLTVIDRGDFSARHVGSLGGISIEGVDVA</sequence>
<protein>
    <submittedName>
        <fullName evidence="1">Uncharacterized protein</fullName>
    </submittedName>
</protein>
<evidence type="ECO:0000313" key="1">
    <source>
        <dbReference type="EMBL" id="GID72608.1"/>
    </source>
</evidence>
<evidence type="ECO:0000313" key="2">
    <source>
        <dbReference type="Proteomes" id="UP000609879"/>
    </source>
</evidence>
<reference evidence="1 2" key="1">
    <citation type="submission" date="2021-01" db="EMBL/GenBank/DDBJ databases">
        <title>Whole genome shotgun sequence of Actinoplanes deccanensis NBRC 13994.</title>
        <authorList>
            <person name="Komaki H."/>
            <person name="Tamura T."/>
        </authorList>
    </citation>
    <scope>NUCLEOTIDE SEQUENCE [LARGE SCALE GENOMIC DNA]</scope>
    <source>
        <strain evidence="1 2">NBRC 13994</strain>
    </source>
</reference>
<dbReference type="EMBL" id="BOMI01000019">
    <property type="protein sequence ID" value="GID72608.1"/>
    <property type="molecule type" value="Genomic_DNA"/>
</dbReference>